<reference evidence="2 3" key="1">
    <citation type="journal article" date="2024" name="Front Chem Biol">
        <title>Unveiling the potential of Daldinia eschscholtzii MFLUCC 19-0629 through bioactivity and bioinformatics studies for enhanced sustainable agriculture production.</title>
        <authorList>
            <person name="Brooks S."/>
            <person name="Weaver J.A."/>
            <person name="Klomchit A."/>
            <person name="Alharthi S.A."/>
            <person name="Onlamun T."/>
            <person name="Nurani R."/>
            <person name="Vong T.K."/>
            <person name="Alberti F."/>
            <person name="Greco C."/>
        </authorList>
    </citation>
    <scope>NUCLEOTIDE SEQUENCE [LARGE SCALE GENOMIC DNA]</scope>
    <source>
        <strain evidence="2">MFLUCC 19-0629</strain>
    </source>
</reference>
<gene>
    <name evidence="2" type="ORF">Daesc_000744</name>
</gene>
<evidence type="ECO:0000313" key="3">
    <source>
        <dbReference type="Proteomes" id="UP001369815"/>
    </source>
</evidence>
<keyword evidence="1" id="KW-0732">Signal</keyword>
<sequence>MSSFAKTAASLACFAAVTMASPLMRRDYPVASTSVTPPTTTTTALPGYSTAPVACAPGTNGSAWEPTMYNIFPEDPDHSEPSVSFIRIATEENKAPIEQVIVFRGLPAGAKKCNINWDQAAEAERNFTVTDSGYFGVQQLDGFPYGEPVSYTSVSKFVDADAKVTHGDFTYWDKQSKTAWPHFIGPVDCAEEIYLKLTLDTAQGYGRVFMDQDKKNGFHLDYTC</sequence>
<keyword evidence="3" id="KW-1185">Reference proteome</keyword>
<name>A0AAX6MZU9_9PEZI</name>
<feature type="signal peptide" evidence="1">
    <location>
        <begin position="1"/>
        <end position="20"/>
    </location>
</feature>
<accession>A0AAX6MZU9</accession>
<organism evidence="2 3">
    <name type="scientific">Daldinia eschscholtzii</name>
    <dbReference type="NCBI Taxonomy" id="292717"/>
    <lineage>
        <taxon>Eukaryota</taxon>
        <taxon>Fungi</taxon>
        <taxon>Dikarya</taxon>
        <taxon>Ascomycota</taxon>
        <taxon>Pezizomycotina</taxon>
        <taxon>Sordariomycetes</taxon>
        <taxon>Xylariomycetidae</taxon>
        <taxon>Xylariales</taxon>
        <taxon>Hypoxylaceae</taxon>
        <taxon>Daldinia</taxon>
    </lineage>
</organism>
<protein>
    <recommendedName>
        <fullName evidence="4">Ubiquitin 3 binding protein But2 C-terminal domain-containing protein</fullName>
    </recommendedName>
</protein>
<feature type="chain" id="PRO_5043724631" description="Ubiquitin 3 binding protein But2 C-terminal domain-containing protein" evidence="1">
    <location>
        <begin position="21"/>
        <end position="224"/>
    </location>
</feature>
<proteinExistence type="predicted"/>
<dbReference type="AlphaFoldDB" id="A0AAX6MZU9"/>
<evidence type="ECO:0000313" key="2">
    <source>
        <dbReference type="EMBL" id="KAK6957953.1"/>
    </source>
</evidence>
<dbReference type="Proteomes" id="UP001369815">
    <property type="component" value="Unassembled WGS sequence"/>
</dbReference>
<evidence type="ECO:0008006" key="4">
    <source>
        <dbReference type="Google" id="ProtNLM"/>
    </source>
</evidence>
<evidence type="ECO:0000256" key="1">
    <source>
        <dbReference type="SAM" id="SignalP"/>
    </source>
</evidence>
<comment type="caution">
    <text evidence="2">The sequence shown here is derived from an EMBL/GenBank/DDBJ whole genome shotgun (WGS) entry which is preliminary data.</text>
</comment>
<dbReference type="EMBL" id="JBANMG010000001">
    <property type="protein sequence ID" value="KAK6957953.1"/>
    <property type="molecule type" value="Genomic_DNA"/>
</dbReference>